<sequence>MRKTMDMATELLTSSHLYPWAVFGLVAVLLLFNSTLSDPLSKVPGPWYTRWTELVAKYYWVTGQKASYVQELHRKYGPIVRVAPREVYIADPTAVQNVFRIKNEFPKSQWYMDFVPFNETVFNTPDIVVHRRFRRLLSSPLSESGLKTFLPQIQHKVNLAIQGMEEEYKTRGAADVYKWWLFMTTDVIGELSFGESFRMLESGKINQYISDLQSVGKIGSYRSAFPSIYRFSVRFGIPLPLLSKAQLYTHRIRSYSTDLLNRHRAIVDQDGVDARPTVFSKVYKAQSDESISPTDVRNNAQAYIVAGSDTTSNTLSYLVWAVCQNPEIKSRLVKEVEILSNDFTYDDMRQIHLPYLEHVIDETLRRFPAVPSGLPRRVPEGGAELCGHHIPAGYTVTTQTYSLHRNDKAFPDPENFDPSRWENPTQAMKDAFMPFGGGSRGKSLTLFLAIRPVKQICIGLHLAKIELRLGVARFFKAFPNAKVSSLEGMNDQDMSPNLFFLVAPQGHRCLINLH</sequence>
<dbReference type="PRINTS" id="PR00463">
    <property type="entry name" value="EP450I"/>
</dbReference>
<evidence type="ECO:0000256" key="2">
    <source>
        <dbReference type="ARBA" id="ARBA00022617"/>
    </source>
</evidence>
<protein>
    <recommendedName>
        <fullName evidence="8">Cytochrome P450</fullName>
    </recommendedName>
</protein>
<comment type="similarity">
    <text evidence="1">Belongs to the cytochrome P450 family.</text>
</comment>
<keyword evidence="3" id="KW-0479">Metal-binding</keyword>
<dbReference type="InterPro" id="IPR050121">
    <property type="entry name" value="Cytochrome_P450_monoxygenase"/>
</dbReference>
<dbReference type="AlphaFoldDB" id="A0A7C8N1K9"/>
<evidence type="ECO:0000313" key="6">
    <source>
        <dbReference type="EMBL" id="KAF2970874.1"/>
    </source>
</evidence>
<dbReference type="OrthoDB" id="1470350at2759"/>
<dbReference type="InterPro" id="IPR002401">
    <property type="entry name" value="Cyt_P450_E_grp-I"/>
</dbReference>
<reference evidence="6 7" key="1">
    <citation type="submission" date="2019-12" db="EMBL/GenBank/DDBJ databases">
        <title>Draft genome sequence of the ascomycete Xylaria multiplex DSM 110363.</title>
        <authorList>
            <person name="Buettner E."/>
            <person name="Kellner H."/>
        </authorList>
    </citation>
    <scope>NUCLEOTIDE SEQUENCE [LARGE SCALE GENOMIC DNA]</scope>
    <source>
        <strain evidence="6 7">DSM 110363</strain>
    </source>
</reference>
<dbReference type="InParanoid" id="A0A7C8N1K9"/>
<proteinExistence type="inferred from homology"/>
<dbReference type="InterPro" id="IPR001128">
    <property type="entry name" value="Cyt_P450"/>
</dbReference>
<dbReference type="Gene3D" id="1.10.630.10">
    <property type="entry name" value="Cytochrome P450"/>
    <property type="match status" value="1"/>
</dbReference>
<evidence type="ECO:0000256" key="3">
    <source>
        <dbReference type="ARBA" id="ARBA00022723"/>
    </source>
</evidence>
<keyword evidence="7" id="KW-1185">Reference proteome</keyword>
<evidence type="ECO:0000256" key="1">
    <source>
        <dbReference type="ARBA" id="ARBA00010617"/>
    </source>
</evidence>
<accession>A0A7C8N1K9</accession>
<gene>
    <name evidence="6" type="ORF">GQX73_g2634</name>
</gene>
<keyword evidence="4" id="KW-0560">Oxidoreductase</keyword>
<dbReference type="CDD" id="cd11059">
    <property type="entry name" value="CYP_fungal"/>
    <property type="match status" value="1"/>
</dbReference>
<evidence type="ECO:0000256" key="4">
    <source>
        <dbReference type="ARBA" id="ARBA00023002"/>
    </source>
</evidence>
<evidence type="ECO:0000313" key="7">
    <source>
        <dbReference type="Proteomes" id="UP000481858"/>
    </source>
</evidence>
<comment type="caution">
    <text evidence="6">The sequence shown here is derived from an EMBL/GenBank/DDBJ whole genome shotgun (WGS) entry which is preliminary data.</text>
</comment>
<dbReference type="Pfam" id="PF00067">
    <property type="entry name" value="p450"/>
    <property type="match status" value="1"/>
</dbReference>
<dbReference type="GO" id="GO:0020037">
    <property type="term" value="F:heme binding"/>
    <property type="evidence" value="ECO:0007669"/>
    <property type="project" value="InterPro"/>
</dbReference>
<evidence type="ECO:0008006" key="8">
    <source>
        <dbReference type="Google" id="ProtNLM"/>
    </source>
</evidence>
<organism evidence="6 7">
    <name type="scientific">Xylaria multiplex</name>
    <dbReference type="NCBI Taxonomy" id="323545"/>
    <lineage>
        <taxon>Eukaryota</taxon>
        <taxon>Fungi</taxon>
        <taxon>Dikarya</taxon>
        <taxon>Ascomycota</taxon>
        <taxon>Pezizomycotina</taxon>
        <taxon>Sordariomycetes</taxon>
        <taxon>Xylariomycetidae</taxon>
        <taxon>Xylariales</taxon>
        <taxon>Xylariaceae</taxon>
        <taxon>Xylaria</taxon>
    </lineage>
</organism>
<dbReference type="GO" id="GO:0016705">
    <property type="term" value="F:oxidoreductase activity, acting on paired donors, with incorporation or reduction of molecular oxygen"/>
    <property type="evidence" value="ECO:0007669"/>
    <property type="project" value="InterPro"/>
</dbReference>
<keyword evidence="2" id="KW-0349">Heme</keyword>
<dbReference type="PANTHER" id="PTHR24305:SF96">
    <property type="entry name" value="CYTOCHROME P450 MONOOXYGENASE STCB-RELATED"/>
    <property type="match status" value="1"/>
</dbReference>
<name>A0A7C8N1K9_9PEZI</name>
<dbReference type="Proteomes" id="UP000481858">
    <property type="component" value="Unassembled WGS sequence"/>
</dbReference>
<dbReference type="GO" id="GO:0005506">
    <property type="term" value="F:iron ion binding"/>
    <property type="evidence" value="ECO:0007669"/>
    <property type="project" value="InterPro"/>
</dbReference>
<dbReference type="PANTHER" id="PTHR24305">
    <property type="entry name" value="CYTOCHROME P450"/>
    <property type="match status" value="1"/>
</dbReference>
<evidence type="ECO:0000256" key="5">
    <source>
        <dbReference type="ARBA" id="ARBA00023004"/>
    </source>
</evidence>
<dbReference type="SUPFAM" id="SSF48264">
    <property type="entry name" value="Cytochrome P450"/>
    <property type="match status" value="1"/>
</dbReference>
<dbReference type="InterPro" id="IPR036396">
    <property type="entry name" value="Cyt_P450_sf"/>
</dbReference>
<dbReference type="EMBL" id="WUBL01000018">
    <property type="protein sequence ID" value="KAF2970874.1"/>
    <property type="molecule type" value="Genomic_DNA"/>
</dbReference>
<keyword evidence="5" id="KW-0408">Iron</keyword>
<dbReference type="GO" id="GO:0004497">
    <property type="term" value="F:monooxygenase activity"/>
    <property type="evidence" value="ECO:0007669"/>
    <property type="project" value="InterPro"/>
</dbReference>
<dbReference type="PRINTS" id="PR00385">
    <property type="entry name" value="P450"/>
</dbReference>